<evidence type="ECO:0000313" key="2">
    <source>
        <dbReference type="EMBL" id="KAH9529211.1"/>
    </source>
</evidence>
<comment type="caution">
    <text evidence="2">The sequence shown here is derived from an EMBL/GenBank/DDBJ whole genome shotgun (WGS) entry which is preliminary data.</text>
</comment>
<reference evidence="2" key="2">
    <citation type="journal article" date="2022" name="Res Sq">
        <title>Comparative Genomics Reveals Insights into the Divergent Evolution of Astigmatic Mites and Household Pest Adaptations.</title>
        <authorList>
            <person name="Xiong Q."/>
            <person name="Wan A.T.-Y."/>
            <person name="Liu X.-Y."/>
            <person name="Fung C.S.-H."/>
            <person name="Xiao X."/>
            <person name="Malainual N."/>
            <person name="Hou J."/>
            <person name="Wang L."/>
            <person name="Wang M."/>
            <person name="Yang K."/>
            <person name="Cui Y."/>
            <person name="Leung E."/>
            <person name="Nong W."/>
            <person name="Shin S.-K."/>
            <person name="Au S."/>
            <person name="Jeong K.Y."/>
            <person name="Chew F.T."/>
            <person name="Hui J."/>
            <person name="Leung T.F."/>
            <person name="Tungtrongchitr A."/>
            <person name="Zhong N."/>
            <person name="Liu Z."/>
            <person name="Tsui S."/>
        </authorList>
    </citation>
    <scope>NUCLEOTIDE SEQUENCE</scope>
    <source>
        <strain evidence="2">Derf</strain>
        <tissue evidence="2">Whole organism</tissue>
    </source>
</reference>
<evidence type="ECO:0000256" key="1">
    <source>
        <dbReference type="SAM" id="MobiDB-lite"/>
    </source>
</evidence>
<protein>
    <submittedName>
        <fullName evidence="2">Uncharacterized protein</fullName>
    </submittedName>
</protein>
<organism evidence="2 3">
    <name type="scientific">Dermatophagoides farinae</name>
    <name type="common">American house dust mite</name>
    <dbReference type="NCBI Taxonomy" id="6954"/>
    <lineage>
        <taxon>Eukaryota</taxon>
        <taxon>Metazoa</taxon>
        <taxon>Ecdysozoa</taxon>
        <taxon>Arthropoda</taxon>
        <taxon>Chelicerata</taxon>
        <taxon>Arachnida</taxon>
        <taxon>Acari</taxon>
        <taxon>Acariformes</taxon>
        <taxon>Sarcoptiformes</taxon>
        <taxon>Astigmata</taxon>
        <taxon>Psoroptidia</taxon>
        <taxon>Analgoidea</taxon>
        <taxon>Pyroglyphidae</taxon>
        <taxon>Dermatophagoidinae</taxon>
        <taxon>Dermatophagoides</taxon>
    </lineage>
</organism>
<reference evidence="2" key="1">
    <citation type="submission" date="2013-05" db="EMBL/GenBank/DDBJ databases">
        <authorList>
            <person name="Yim A.K.Y."/>
            <person name="Chan T.F."/>
            <person name="Ji K.M."/>
            <person name="Liu X.Y."/>
            <person name="Zhou J.W."/>
            <person name="Li R.Q."/>
            <person name="Yang K.Y."/>
            <person name="Li J."/>
            <person name="Li M."/>
            <person name="Law P.T.W."/>
            <person name="Wu Y.L."/>
            <person name="Cai Z.L."/>
            <person name="Qin H."/>
            <person name="Bao Y."/>
            <person name="Leung R.K.K."/>
            <person name="Ng P.K.S."/>
            <person name="Zou J."/>
            <person name="Zhong X.J."/>
            <person name="Ran P.X."/>
            <person name="Zhong N.S."/>
            <person name="Liu Z.G."/>
            <person name="Tsui S.K.W."/>
        </authorList>
    </citation>
    <scope>NUCLEOTIDE SEQUENCE</scope>
    <source>
        <strain evidence="2">Derf</strain>
        <tissue evidence="2">Whole organism</tissue>
    </source>
</reference>
<keyword evidence="3" id="KW-1185">Reference proteome</keyword>
<sequence>MTDVMMIVAKTVSGKFSKYSDSVDNASKTNDPLGKAPKNEPKILLKPTAIISCVASIRECPDLKAFATATDSIRPTNDRTNMPVPISS</sequence>
<gene>
    <name evidence="2" type="ORF">DERF_003105</name>
</gene>
<name>A0A922LA88_DERFA</name>
<dbReference type="Proteomes" id="UP000790347">
    <property type="component" value="Unassembled WGS sequence"/>
</dbReference>
<dbReference type="EMBL" id="ASGP02000001">
    <property type="protein sequence ID" value="KAH9529211.1"/>
    <property type="molecule type" value="Genomic_DNA"/>
</dbReference>
<dbReference type="AlphaFoldDB" id="A0A922LA88"/>
<feature type="compositionally biased region" description="Polar residues" evidence="1">
    <location>
        <begin position="20"/>
        <end position="30"/>
    </location>
</feature>
<feature type="region of interest" description="Disordered" evidence="1">
    <location>
        <begin position="20"/>
        <end position="39"/>
    </location>
</feature>
<evidence type="ECO:0000313" key="3">
    <source>
        <dbReference type="Proteomes" id="UP000790347"/>
    </source>
</evidence>
<accession>A0A922LA88</accession>
<proteinExistence type="predicted"/>